<sequence>MSPPSSSASEQQPADNPTAIRIRDNQRRSRARHREFVETLQRKVQEYERQGVQATLEMQRAARDVAIENARLRTLLTQKGVSEEEIEGYLVSLKAGGESALEARRLAGIAADGSASSRRSISATSETSAPSARASISPGPVSRPERGPSGPMSLKHLINDDDPSPHTLPTLRAPEQPLDAEMLPLRYNPSTTPRHLEPHPYAAQPRSPTSRDFGISSPYNFSAAPSPHEMPCNTAAQIIAGAHGHGDERRARQALGCQDTSNCMVKNTTVFRVLEDP</sequence>
<organism evidence="2 3">
    <name type="scientific">Lomentospora prolificans</name>
    <dbReference type="NCBI Taxonomy" id="41688"/>
    <lineage>
        <taxon>Eukaryota</taxon>
        <taxon>Fungi</taxon>
        <taxon>Dikarya</taxon>
        <taxon>Ascomycota</taxon>
        <taxon>Pezizomycotina</taxon>
        <taxon>Sordariomycetes</taxon>
        <taxon>Hypocreomycetidae</taxon>
        <taxon>Microascales</taxon>
        <taxon>Microascaceae</taxon>
        <taxon>Lomentospora</taxon>
    </lineage>
</organism>
<dbReference type="CDD" id="cd14688">
    <property type="entry name" value="bZIP_YAP"/>
    <property type="match status" value="1"/>
</dbReference>
<evidence type="ECO:0000256" key="1">
    <source>
        <dbReference type="SAM" id="MobiDB-lite"/>
    </source>
</evidence>
<evidence type="ECO:0008006" key="4">
    <source>
        <dbReference type="Google" id="ProtNLM"/>
    </source>
</evidence>
<dbReference type="PANTHER" id="PTHR42070:SF1">
    <property type="entry name" value="FILAMENT ASSOCIATED PROTEIN, PUTATIVE (AFU_ORTHOLOGUE AFUA_8G06630)-RELATED"/>
    <property type="match status" value="1"/>
</dbReference>
<feature type="region of interest" description="Disordered" evidence="1">
    <location>
        <begin position="1"/>
        <end position="32"/>
    </location>
</feature>
<dbReference type="EMBL" id="NLAX01000008">
    <property type="protein sequence ID" value="PKS10687.1"/>
    <property type="molecule type" value="Genomic_DNA"/>
</dbReference>
<dbReference type="PANTHER" id="PTHR42070">
    <property type="entry name" value="FILAMENT ASSOCIATED PROTEIN, PUTATIVE (AFU_ORTHOLOGUE AFUA_8G06630)-RELATED"/>
    <property type="match status" value="1"/>
</dbReference>
<evidence type="ECO:0000313" key="2">
    <source>
        <dbReference type="EMBL" id="PKS10687.1"/>
    </source>
</evidence>
<feature type="region of interest" description="Disordered" evidence="1">
    <location>
        <begin position="110"/>
        <end position="175"/>
    </location>
</feature>
<dbReference type="VEuPathDB" id="FungiDB:jhhlp_002443"/>
<feature type="compositionally biased region" description="Low complexity" evidence="1">
    <location>
        <begin position="110"/>
        <end position="129"/>
    </location>
</feature>
<dbReference type="OrthoDB" id="4505928at2759"/>
<dbReference type="Proteomes" id="UP000233524">
    <property type="component" value="Unassembled WGS sequence"/>
</dbReference>
<keyword evidence="3" id="KW-1185">Reference proteome</keyword>
<proteinExistence type="predicted"/>
<comment type="caution">
    <text evidence="2">The sequence shown here is derived from an EMBL/GenBank/DDBJ whole genome shotgun (WGS) entry which is preliminary data.</text>
</comment>
<evidence type="ECO:0000313" key="3">
    <source>
        <dbReference type="Proteomes" id="UP000233524"/>
    </source>
</evidence>
<feature type="compositionally biased region" description="Low complexity" evidence="1">
    <location>
        <begin position="1"/>
        <end position="14"/>
    </location>
</feature>
<protein>
    <recommendedName>
        <fullName evidence="4">BZIP domain-containing protein</fullName>
    </recommendedName>
</protein>
<dbReference type="AlphaFoldDB" id="A0A2N3NE63"/>
<gene>
    <name evidence="2" type="ORF">jhhlp_002443</name>
</gene>
<dbReference type="STRING" id="41688.A0A2N3NE63"/>
<dbReference type="InParanoid" id="A0A2N3NE63"/>
<accession>A0A2N3NE63</accession>
<reference evidence="2 3" key="1">
    <citation type="journal article" date="2017" name="G3 (Bethesda)">
        <title>First Draft Genome Sequence of the Pathogenic Fungus Lomentospora prolificans (Formerly Scedosporium prolificans).</title>
        <authorList>
            <person name="Luo R."/>
            <person name="Zimin A."/>
            <person name="Workman R."/>
            <person name="Fan Y."/>
            <person name="Pertea G."/>
            <person name="Grossman N."/>
            <person name="Wear M.P."/>
            <person name="Jia B."/>
            <person name="Miller H."/>
            <person name="Casadevall A."/>
            <person name="Timp W."/>
            <person name="Zhang S.X."/>
            <person name="Salzberg S.L."/>
        </authorList>
    </citation>
    <scope>NUCLEOTIDE SEQUENCE [LARGE SCALE GENOMIC DNA]</scope>
    <source>
        <strain evidence="2 3">JHH-5317</strain>
    </source>
</reference>
<name>A0A2N3NE63_9PEZI</name>